<sequence length="102" mass="11708">MTLRFTRGDLFASHGSCGMLWQPKSRPAFVFVYVCFGMSNDVKNHRMWDITAKTLDFCMSYLSHVHLLAPKSGILNEQPPKADFTRRGLAEISPRTHLRDHL</sequence>
<evidence type="ECO:0000313" key="2">
    <source>
        <dbReference type="EMBL" id="CAL1139064.1"/>
    </source>
</evidence>
<keyword evidence="3" id="KW-1185">Reference proteome</keyword>
<dbReference type="Proteomes" id="UP001152797">
    <property type="component" value="Unassembled WGS sequence"/>
</dbReference>
<dbReference type="EMBL" id="CAMXCT030001009">
    <property type="protein sequence ID" value="CAL4773001.1"/>
    <property type="molecule type" value="Genomic_DNA"/>
</dbReference>
<proteinExistence type="predicted"/>
<evidence type="ECO:0000313" key="1">
    <source>
        <dbReference type="EMBL" id="CAI3985689.1"/>
    </source>
</evidence>
<comment type="caution">
    <text evidence="1">The sequence shown here is derived from an EMBL/GenBank/DDBJ whole genome shotgun (WGS) entry which is preliminary data.</text>
</comment>
<dbReference type="EMBL" id="CAMXCT020001009">
    <property type="protein sequence ID" value="CAL1139064.1"/>
    <property type="molecule type" value="Genomic_DNA"/>
</dbReference>
<dbReference type="AlphaFoldDB" id="A0A9P1C5X0"/>
<accession>A0A9P1C5X0</accession>
<organism evidence="1">
    <name type="scientific">Cladocopium goreaui</name>
    <dbReference type="NCBI Taxonomy" id="2562237"/>
    <lineage>
        <taxon>Eukaryota</taxon>
        <taxon>Sar</taxon>
        <taxon>Alveolata</taxon>
        <taxon>Dinophyceae</taxon>
        <taxon>Suessiales</taxon>
        <taxon>Symbiodiniaceae</taxon>
        <taxon>Cladocopium</taxon>
    </lineage>
</organism>
<gene>
    <name evidence="1" type="ORF">C1SCF055_LOCUS13110</name>
</gene>
<protein>
    <submittedName>
        <fullName evidence="1">Uncharacterized protein</fullName>
    </submittedName>
</protein>
<name>A0A9P1C5X0_9DINO</name>
<reference evidence="1" key="1">
    <citation type="submission" date="2022-10" db="EMBL/GenBank/DDBJ databases">
        <authorList>
            <person name="Chen Y."/>
            <person name="Dougan E. K."/>
            <person name="Chan C."/>
            <person name="Rhodes N."/>
            <person name="Thang M."/>
        </authorList>
    </citation>
    <scope>NUCLEOTIDE SEQUENCE</scope>
</reference>
<evidence type="ECO:0000313" key="3">
    <source>
        <dbReference type="Proteomes" id="UP001152797"/>
    </source>
</evidence>
<dbReference type="EMBL" id="CAMXCT010001009">
    <property type="protein sequence ID" value="CAI3985689.1"/>
    <property type="molecule type" value="Genomic_DNA"/>
</dbReference>
<reference evidence="2" key="2">
    <citation type="submission" date="2024-04" db="EMBL/GenBank/DDBJ databases">
        <authorList>
            <person name="Chen Y."/>
            <person name="Shah S."/>
            <person name="Dougan E. K."/>
            <person name="Thang M."/>
            <person name="Chan C."/>
        </authorList>
    </citation>
    <scope>NUCLEOTIDE SEQUENCE [LARGE SCALE GENOMIC DNA]</scope>
</reference>